<reference evidence="3" key="1">
    <citation type="journal article" date="2019" name="Int. J. Syst. Evol. Microbiol.">
        <title>The Global Catalogue of Microorganisms (GCM) 10K type strain sequencing project: providing services to taxonomists for standard genome sequencing and annotation.</title>
        <authorList>
            <consortium name="The Broad Institute Genomics Platform"/>
            <consortium name="The Broad Institute Genome Sequencing Center for Infectious Disease"/>
            <person name="Wu L."/>
            <person name="Ma J."/>
        </authorList>
    </citation>
    <scope>NUCLEOTIDE SEQUENCE [LARGE SCALE GENOMIC DNA]</scope>
    <source>
        <strain evidence="3">JCM 16013</strain>
    </source>
</reference>
<dbReference type="EMBL" id="BAAAQM010000010">
    <property type="protein sequence ID" value="GAA1965225.1"/>
    <property type="molecule type" value="Genomic_DNA"/>
</dbReference>
<sequence>MTTFPTSPLGTTGMQLTRIGFEAWAVGGADWRYTWGAQDDGESIATIRAAVESGGDRLAARLRLTHADLAEVEDALTATGAGTGPVRPGRPVGS</sequence>
<feature type="compositionally biased region" description="Low complexity" evidence="1">
    <location>
        <begin position="77"/>
        <end position="94"/>
    </location>
</feature>
<dbReference type="RefSeq" id="WP_344656985.1">
    <property type="nucleotide sequence ID" value="NZ_BAAAQM010000010.1"/>
</dbReference>
<organism evidence="2 3">
    <name type="scientific">Catenulispora subtropica</name>
    <dbReference type="NCBI Taxonomy" id="450798"/>
    <lineage>
        <taxon>Bacteria</taxon>
        <taxon>Bacillati</taxon>
        <taxon>Actinomycetota</taxon>
        <taxon>Actinomycetes</taxon>
        <taxon>Catenulisporales</taxon>
        <taxon>Catenulisporaceae</taxon>
        <taxon>Catenulispora</taxon>
    </lineage>
</organism>
<dbReference type="Proteomes" id="UP001499854">
    <property type="component" value="Unassembled WGS sequence"/>
</dbReference>
<dbReference type="InterPro" id="IPR036812">
    <property type="entry name" value="NAD(P)_OxRdtase_dom_sf"/>
</dbReference>
<gene>
    <name evidence="2" type="ORF">GCM10009838_23420</name>
</gene>
<evidence type="ECO:0000256" key="1">
    <source>
        <dbReference type="SAM" id="MobiDB-lite"/>
    </source>
</evidence>
<dbReference type="Gene3D" id="3.20.20.100">
    <property type="entry name" value="NADP-dependent oxidoreductase domain"/>
    <property type="match status" value="1"/>
</dbReference>
<feature type="region of interest" description="Disordered" evidence="1">
    <location>
        <begin position="75"/>
        <end position="94"/>
    </location>
</feature>
<proteinExistence type="predicted"/>
<protein>
    <submittedName>
        <fullName evidence="2">Uncharacterized protein</fullName>
    </submittedName>
</protein>
<keyword evidence="3" id="KW-1185">Reference proteome</keyword>
<accession>A0ABP5CK43</accession>
<evidence type="ECO:0000313" key="3">
    <source>
        <dbReference type="Proteomes" id="UP001499854"/>
    </source>
</evidence>
<name>A0ABP5CK43_9ACTN</name>
<comment type="caution">
    <text evidence="2">The sequence shown here is derived from an EMBL/GenBank/DDBJ whole genome shotgun (WGS) entry which is preliminary data.</text>
</comment>
<evidence type="ECO:0000313" key="2">
    <source>
        <dbReference type="EMBL" id="GAA1965225.1"/>
    </source>
</evidence>